<sequence>MTDKQSTAMVVSNNTISNNDVGGSLYVGSTVVNLPTFDIKVGAETLRGLIEQHKRLQEDDPVYQMVLEELESKIRNAPSRSVIGLAGKLEAAGRQVYL</sequence>
<reference evidence="1 2" key="1">
    <citation type="submission" date="2013-07" db="EMBL/GenBank/DDBJ databases">
        <authorList>
            <person name="Schaap P.J."/>
            <person name="Mehboob F."/>
            <person name="Oosterkamp M.J."/>
            <person name="de Vos W.M."/>
            <person name="Stams A.J.M."/>
            <person name="Koehorst J.J."/>
        </authorList>
    </citation>
    <scope>NUCLEOTIDE SEQUENCE [LARGE SCALE GENOMIC DNA]</scope>
    <source>
        <strain evidence="1 2">AW-1</strain>
    </source>
</reference>
<dbReference type="Proteomes" id="UP000017822">
    <property type="component" value="Unassembled WGS sequence"/>
</dbReference>
<name>V4RW43_STUCH</name>
<dbReference type="EMBL" id="AOFQ01000063">
    <property type="protein sequence ID" value="ESQ97381.1"/>
    <property type="molecule type" value="Genomic_DNA"/>
</dbReference>
<evidence type="ECO:0000313" key="1">
    <source>
        <dbReference type="EMBL" id="ESQ97381.1"/>
    </source>
</evidence>
<protein>
    <submittedName>
        <fullName evidence="1">Uncharacterized protein</fullName>
    </submittedName>
</protein>
<evidence type="ECO:0000313" key="2">
    <source>
        <dbReference type="Proteomes" id="UP000017822"/>
    </source>
</evidence>
<dbReference type="AlphaFoldDB" id="V4RW43"/>
<dbReference type="RefSeq" id="WP_023446792.1">
    <property type="nucleotide sequence ID" value="NZ_AOFQ01000063.1"/>
</dbReference>
<accession>V4RW43</accession>
<proteinExistence type="predicted"/>
<gene>
    <name evidence="1" type="ORF">F753_21225</name>
</gene>
<comment type="caution">
    <text evidence="1">The sequence shown here is derived from an EMBL/GenBank/DDBJ whole genome shotgun (WGS) entry which is preliminary data.</text>
</comment>
<organism evidence="1 2">
    <name type="scientific">Stutzerimonas chloritidismutans AW-1</name>
    <dbReference type="NCBI Taxonomy" id="1263865"/>
    <lineage>
        <taxon>Bacteria</taxon>
        <taxon>Pseudomonadati</taxon>
        <taxon>Pseudomonadota</taxon>
        <taxon>Gammaproteobacteria</taxon>
        <taxon>Pseudomonadales</taxon>
        <taxon>Pseudomonadaceae</taxon>
        <taxon>Stutzerimonas</taxon>
    </lineage>
</organism>